<evidence type="ECO:0000313" key="2">
    <source>
        <dbReference type="EMBL" id="KAH7287264.1"/>
    </source>
</evidence>
<gene>
    <name evidence="2" type="ORF">KP509_32G047800</name>
</gene>
<organism evidence="2 3">
    <name type="scientific">Ceratopteris richardii</name>
    <name type="common">Triangle waterfern</name>
    <dbReference type="NCBI Taxonomy" id="49495"/>
    <lineage>
        <taxon>Eukaryota</taxon>
        <taxon>Viridiplantae</taxon>
        <taxon>Streptophyta</taxon>
        <taxon>Embryophyta</taxon>
        <taxon>Tracheophyta</taxon>
        <taxon>Polypodiopsida</taxon>
        <taxon>Polypodiidae</taxon>
        <taxon>Polypodiales</taxon>
        <taxon>Pteridineae</taxon>
        <taxon>Pteridaceae</taxon>
        <taxon>Parkerioideae</taxon>
        <taxon>Ceratopteris</taxon>
    </lineage>
</organism>
<accession>A0A8T2QUL2</accession>
<keyword evidence="3" id="KW-1185">Reference proteome</keyword>
<feature type="compositionally biased region" description="Polar residues" evidence="1">
    <location>
        <begin position="83"/>
        <end position="97"/>
    </location>
</feature>
<feature type="compositionally biased region" description="Low complexity" evidence="1">
    <location>
        <begin position="106"/>
        <end position="117"/>
    </location>
</feature>
<name>A0A8T2QUL2_CERRI</name>
<protein>
    <submittedName>
        <fullName evidence="2">Uncharacterized protein</fullName>
    </submittedName>
</protein>
<proteinExistence type="predicted"/>
<dbReference type="AlphaFoldDB" id="A0A8T2QUL2"/>
<evidence type="ECO:0000256" key="1">
    <source>
        <dbReference type="SAM" id="MobiDB-lite"/>
    </source>
</evidence>
<sequence>MVGNNDSSHLIHIKKLEGAHHFAVWQKQCYNIQLKKKQAKPIKVKREIPFGQQNRPVVQQQIHAVNVPANAGNNQPAIAYNDEPNTWEHSGQPTANAELQAEMRGQQAQKDNLQAQQPANNDHWARRSIIATR</sequence>
<feature type="region of interest" description="Disordered" evidence="1">
    <location>
        <begin position="69"/>
        <end position="124"/>
    </location>
</feature>
<evidence type="ECO:0000313" key="3">
    <source>
        <dbReference type="Proteomes" id="UP000825935"/>
    </source>
</evidence>
<dbReference type="Proteomes" id="UP000825935">
    <property type="component" value="Chromosome 32"/>
</dbReference>
<dbReference type="EMBL" id="CM035437">
    <property type="protein sequence ID" value="KAH7287264.1"/>
    <property type="molecule type" value="Genomic_DNA"/>
</dbReference>
<comment type="caution">
    <text evidence="2">The sequence shown here is derived from an EMBL/GenBank/DDBJ whole genome shotgun (WGS) entry which is preliminary data.</text>
</comment>
<reference evidence="2" key="1">
    <citation type="submission" date="2021-08" db="EMBL/GenBank/DDBJ databases">
        <title>WGS assembly of Ceratopteris richardii.</title>
        <authorList>
            <person name="Marchant D.B."/>
            <person name="Chen G."/>
            <person name="Jenkins J."/>
            <person name="Shu S."/>
            <person name="Leebens-Mack J."/>
            <person name="Grimwood J."/>
            <person name="Schmutz J."/>
            <person name="Soltis P."/>
            <person name="Soltis D."/>
            <person name="Chen Z.-H."/>
        </authorList>
    </citation>
    <scope>NUCLEOTIDE SEQUENCE</scope>
    <source>
        <strain evidence="2">Whitten #5841</strain>
        <tissue evidence="2">Leaf</tissue>
    </source>
</reference>